<dbReference type="SUPFAM" id="SSF47336">
    <property type="entry name" value="ACP-like"/>
    <property type="match status" value="1"/>
</dbReference>
<dbReference type="InterPro" id="IPR009081">
    <property type="entry name" value="PP-bd_ACP"/>
</dbReference>
<dbReference type="Proteomes" id="UP000238390">
    <property type="component" value="Chromosome"/>
</dbReference>
<dbReference type="RefSeq" id="WP_058145868.1">
    <property type="nucleotide sequence ID" value="NZ_CP027169.1"/>
</dbReference>
<dbReference type="AlphaFoldDB" id="A0A2R3IM84"/>
<keyword evidence="1" id="KW-0596">Phosphopantetheine</keyword>
<dbReference type="Pfam" id="PF13193">
    <property type="entry name" value="AMP-binding_C"/>
    <property type="match status" value="1"/>
</dbReference>
<dbReference type="NCBIfam" id="TIGR01733">
    <property type="entry name" value="AA-adenyl-dom"/>
    <property type="match status" value="1"/>
</dbReference>
<dbReference type="SUPFAM" id="SSF56801">
    <property type="entry name" value="Acetyl-CoA synthetase-like"/>
    <property type="match status" value="1"/>
</dbReference>
<protein>
    <submittedName>
        <fullName evidence="4">Thioester reductase domain protein</fullName>
    </submittedName>
</protein>
<dbReference type="Gene3D" id="3.30.300.30">
    <property type="match status" value="1"/>
</dbReference>
<dbReference type="InterPro" id="IPR025110">
    <property type="entry name" value="AMP-bd_C"/>
</dbReference>
<keyword evidence="2" id="KW-0597">Phosphoprotein</keyword>
<dbReference type="CDD" id="cd05930">
    <property type="entry name" value="A_NRPS"/>
    <property type="match status" value="1"/>
</dbReference>
<dbReference type="NCBIfam" id="TIGR01746">
    <property type="entry name" value="Thioester-redct"/>
    <property type="match status" value="1"/>
</dbReference>
<dbReference type="InterPro" id="IPR042099">
    <property type="entry name" value="ANL_N_sf"/>
</dbReference>
<dbReference type="InterPro" id="IPR010080">
    <property type="entry name" value="Thioester_reductase-like_dom"/>
</dbReference>
<evidence type="ECO:0000256" key="1">
    <source>
        <dbReference type="ARBA" id="ARBA00022450"/>
    </source>
</evidence>
<gene>
    <name evidence="4" type="ORF">CSB93_3352</name>
</gene>
<dbReference type="SUPFAM" id="SSF51735">
    <property type="entry name" value="NAD(P)-binding Rossmann-fold domains"/>
    <property type="match status" value="1"/>
</dbReference>
<evidence type="ECO:0000256" key="2">
    <source>
        <dbReference type="ARBA" id="ARBA00022553"/>
    </source>
</evidence>
<dbReference type="InterPro" id="IPR036736">
    <property type="entry name" value="ACP-like_sf"/>
</dbReference>
<dbReference type="PROSITE" id="PS50075">
    <property type="entry name" value="CARRIER"/>
    <property type="match status" value="1"/>
</dbReference>
<dbReference type="InterPro" id="IPR013120">
    <property type="entry name" value="FAR_NAD-bd"/>
</dbReference>
<dbReference type="InterPro" id="IPR045851">
    <property type="entry name" value="AMP-bd_C_sf"/>
</dbReference>
<dbReference type="EMBL" id="CP027169">
    <property type="protein sequence ID" value="AVK03035.1"/>
    <property type="molecule type" value="Genomic_DNA"/>
</dbReference>
<dbReference type="PANTHER" id="PTHR44845:SF6">
    <property type="entry name" value="BETA-ALANINE-ACTIVATING ENZYME"/>
    <property type="match status" value="1"/>
</dbReference>
<dbReference type="SMART" id="SM00823">
    <property type="entry name" value="PKS_PP"/>
    <property type="match status" value="1"/>
</dbReference>
<dbReference type="CDD" id="cd05235">
    <property type="entry name" value="SDR_e1"/>
    <property type="match status" value="1"/>
</dbReference>
<dbReference type="InterPro" id="IPR020806">
    <property type="entry name" value="PKS_PP-bd"/>
</dbReference>
<accession>A0A2R3IM84</accession>
<sequence>MKRLEIQLLGHSRALLRLAAELEEHGHSVTLSEVAAATPDLLIDDGSQPPASDCSAARLSLRWRATTQGLQLLCLASAPGAASRCVARGGTTASATGNGAEETREAVDTLLDLVLPVIGQYSRDSESLLREAPSASTPEDLRDLSELERHAFGHRLNETRCQALLEQAGGSFVERLSQSLLRHAERSALRHRGASVSYAALHAYSLAIQERLDSLLEGADTDSPPIIGISLEKGLALYAGILAVLGCGAVYLPLDPSHPRERRSAILKSAGARLLLHDGSPNTCIDELPGLDISRLEYLHHGVDGRTGTALAPCQQLLRRSRPAEAPCVAIYTSGTTGQPKGVLLGIGNLSHFCAWYAAHVEVDEDARVLQFSTISFDASMLDLFPTLIQGAELVVPDEDDRRDPQRLANLIGEQRVSHAFLPPALLSIMPLDTLKGMRHLVTGGDVCEPHVIDELAGYCALHNIYGPTETTVLATTRRFRAGDDNRNLGAPIANTRILILDEHDDPVLDGETGELYIVGPGVGLGYLNAPELTAERYRTLELPGGERCLAYRSGDLCRWQDDGIRIVGRRDNQIKIRGFRVEPEEIESTLRQAQLFRQVAVVIDERKRILAYLAQPLEADADGARERLREHARQRLPDYMQPGACVVLPRLPATANGKIDRNALRNLPPPQVEQTRRLAPRTEEERRLLALWGELLELGESEISIDESFFNLGGHSILLSRMLLGLRQRFGRSVPINRFVESPTIQTLAHLLADGDGASGVDPQALRDAERPLQLDVLPLNRMGDVHKVVLTGANSFLGVHLVEALLDWGASEIACLVRAKDDEAARQRFIAALADNRLEGLDLERVRVYAADITQPRLGLSEAVYTDLDLRYGAMIHNAANVNHVLDYAALARDNVEPIFECLRFCEGRSKKILNFVSTLSASSSVDENGRVLERPPAHTPPIYIRNGYNLTKWVAERILWSASEQRVQVNLYRPGNITFNTRTGVCQPHRNRLMLMLKGSLQLRKVPELSLNFDLMPVDFLARFIAFHASRCHPARAVFNLHNPEPLSWEGYLEAFREIGHRFDMVPVPQWQQLLGQIDRDNALFEVLGFYLDGFEEDIGDISLIEYRNALSGILNMGERYPAKSSSLLRKGCEYLREIDFI</sequence>
<dbReference type="InterPro" id="IPR010071">
    <property type="entry name" value="AA_adenyl_dom"/>
</dbReference>
<reference evidence="4 5" key="1">
    <citation type="submission" date="2018-02" db="EMBL/GenBank/DDBJ databases">
        <title>FDA/CDC Antimicrobial Resistant Isolate Bank Genome Sequencing.</title>
        <authorList>
            <person name="Benahmed F.H."/>
            <person name="Lutgring J.D."/>
            <person name="Yoo B."/>
            <person name="Machado M."/>
            <person name="Brown A."/>
            <person name="McAllister G."/>
            <person name="Perry A."/>
            <person name="Halpin A.L."/>
            <person name="Vavikolanu K."/>
            <person name="Ott S."/>
            <person name="Zhao X."/>
            <person name="Tallon L.J."/>
            <person name="Sadzewicz L."/>
            <person name="Aluvathingal J."/>
            <person name="Nadendla S."/>
            <person name="Voskania-kordi A."/>
            <person name="Simonyan V."/>
            <person name="Patel J."/>
            <person name="Shawar R.M."/>
        </authorList>
    </citation>
    <scope>NUCLEOTIDE SEQUENCE [LARGE SCALE GENOMIC DNA]</scope>
    <source>
        <strain evidence="4 5">AR_0356</strain>
    </source>
</reference>
<organism evidence="4 5">
    <name type="scientific">Pseudomonas paraeruginosa</name>
    <dbReference type="NCBI Taxonomy" id="2994495"/>
    <lineage>
        <taxon>Bacteria</taxon>
        <taxon>Pseudomonadati</taxon>
        <taxon>Pseudomonadota</taxon>
        <taxon>Gammaproteobacteria</taxon>
        <taxon>Pseudomonadales</taxon>
        <taxon>Pseudomonadaceae</taxon>
        <taxon>Pseudomonas</taxon>
    </lineage>
</organism>
<evidence type="ECO:0000259" key="3">
    <source>
        <dbReference type="PROSITE" id="PS50075"/>
    </source>
</evidence>
<dbReference type="InterPro" id="IPR036291">
    <property type="entry name" value="NAD(P)-bd_dom_sf"/>
</dbReference>
<dbReference type="GO" id="GO:0031177">
    <property type="term" value="F:phosphopantetheine binding"/>
    <property type="evidence" value="ECO:0007669"/>
    <property type="project" value="InterPro"/>
</dbReference>
<dbReference type="Gene3D" id="1.10.1200.10">
    <property type="entry name" value="ACP-like"/>
    <property type="match status" value="1"/>
</dbReference>
<dbReference type="Gene3D" id="3.40.50.12780">
    <property type="entry name" value="N-terminal domain of ligase-like"/>
    <property type="match status" value="1"/>
</dbReference>
<dbReference type="InterPro" id="IPR000873">
    <property type="entry name" value="AMP-dep_synth/lig_dom"/>
</dbReference>
<dbReference type="PANTHER" id="PTHR44845">
    <property type="entry name" value="CARRIER DOMAIN-CONTAINING PROTEIN"/>
    <property type="match status" value="1"/>
</dbReference>
<name>A0A2R3IM84_9PSED</name>
<dbReference type="Gene3D" id="3.40.50.720">
    <property type="entry name" value="NAD(P)-binding Rossmann-like Domain"/>
    <property type="match status" value="1"/>
</dbReference>
<evidence type="ECO:0000313" key="5">
    <source>
        <dbReference type="Proteomes" id="UP000238390"/>
    </source>
</evidence>
<dbReference type="Pfam" id="PF00501">
    <property type="entry name" value="AMP-binding"/>
    <property type="match status" value="1"/>
</dbReference>
<feature type="domain" description="Carrier" evidence="3">
    <location>
        <begin position="680"/>
        <end position="757"/>
    </location>
</feature>
<evidence type="ECO:0000313" key="4">
    <source>
        <dbReference type="EMBL" id="AVK03035.1"/>
    </source>
</evidence>
<dbReference type="Pfam" id="PF07993">
    <property type="entry name" value="NAD_binding_4"/>
    <property type="match status" value="1"/>
</dbReference>
<proteinExistence type="predicted"/>
<dbReference type="Pfam" id="PF00550">
    <property type="entry name" value="PP-binding"/>
    <property type="match status" value="1"/>
</dbReference>
<keyword evidence="5" id="KW-1185">Reference proteome</keyword>